<dbReference type="AlphaFoldDB" id="A0A2T2NUZ1"/>
<organism evidence="2 3">
    <name type="scientific">Corynespora cassiicola Philippines</name>
    <dbReference type="NCBI Taxonomy" id="1448308"/>
    <lineage>
        <taxon>Eukaryota</taxon>
        <taxon>Fungi</taxon>
        <taxon>Dikarya</taxon>
        <taxon>Ascomycota</taxon>
        <taxon>Pezizomycotina</taxon>
        <taxon>Dothideomycetes</taxon>
        <taxon>Pleosporomycetidae</taxon>
        <taxon>Pleosporales</taxon>
        <taxon>Corynesporascaceae</taxon>
        <taxon>Corynespora</taxon>
    </lineage>
</organism>
<dbReference type="Pfam" id="PF00583">
    <property type="entry name" value="Acetyltransf_1"/>
    <property type="match status" value="1"/>
</dbReference>
<evidence type="ECO:0000313" key="2">
    <source>
        <dbReference type="EMBL" id="PSN69247.1"/>
    </source>
</evidence>
<reference evidence="2 3" key="1">
    <citation type="journal article" date="2018" name="Front. Microbiol.">
        <title>Genome-Wide Analysis of Corynespora cassiicola Leaf Fall Disease Putative Effectors.</title>
        <authorList>
            <person name="Lopez D."/>
            <person name="Ribeiro S."/>
            <person name="Label P."/>
            <person name="Fumanal B."/>
            <person name="Venisse J.S."/>
            <person name="Kohler A."/>
            <person name="de Oliveira R.R."/>
            <person name="Labutti K."/>
            <person name="Lipzen A."/>
            <person name="Lail K."/>
            <person name="Bauer D."/>
            <person name="Ohm R.A."/>
            <person name="Barry K.W."/>
            <person name="Spatafora J."/>
            <person name="Grigoriev I.V."/>
            <person name="Martin F.M."/>
            <person name="Pujade-Renaud V."/>
        </authorList>
    </citation>
    <scope>NUCLEOTIDE SEQUENCE [LARGE SCALE GENOMIC DNA]</scope>
    <source>
        <strain evidence="2 3">Philippines</strain>
    </source>
</reference>
<dbReference type="CDD" id="cd04301">
    <property type="entry name" value="NAT_SF"/>
    <property type="match status" value="1"/>
</dbReference>
<sequence>METTSRLQYYFIRIPFTSPRLVDLAAKFRATKLAALESDPTAFAVQRAEESSHPITLWEQRLAAPTINVVCIVMTPEQQALDKETLLLSGNWVGTAFIRGPLPYSVFHIAESEQPVPEDPSLETRWHLGNVYISPAHRGRGLAKKIVHACIDEARQITRELAGGNGNMQTRVRLFCDPTKTQVVSLYRGLGFQDAGKCTLQDAFVANGDAVLVPNDWRDTEENRARWDNRYGLAMERLDRV</sequence>
<dbReference type="SUPFAM" id="SSF55729">
    <property type="entry name" value="Acyl-CoA N-acyltransferases (Nat)"/>
    <property type="match status" value="1"/>
</dbReference>
<dbReference type="GO" id="GO:0016747">
    <property type="term" value="F:acyltransferase activity, transferring groups other than amino-acyl groups"/>
    <property type="evidence" value="ECO:0007669"/>
    <property type="project" value="InterPro"/>
</dbReference>
<evidence type="ECO:0000313" key="3">
    <source>
        <dbReference type="Proteomes" id="UP000240883"/>
    </source>
</evidence>
<feature type="domain" description="N-acetyltransferase" evidence="1">
    <location>
        <begin position="65"/>
        <end position="218"/>
    </location>
</feature>
<dbReference type="EMBL" id="KZ678133">
    <property type="protein sequence ID" value="PSN69247.1"/>
    <property type="molecule type" value="Genomic_DNA"/>
</dbReference>
<dbReference type="PROSITE" id="PS51186">
    <property type="entry name" value="GNAT"/>
    <property type="match status" value="1"/>
</dbReference>
<keyword evidence="3" id="KW-1185">Reference proteome</keyword>
<protein>
    <recommendedName>
        <fullName evidence="1">N-acetyltransferase domain-containing protein</fullName>
    </recommendedName>
</protein>
<accession>A0A2T2NUZ1</accession>
<name>A0A2T2NUZ1_CORCC</name>
<dbReference type="OrthoDB" id="41532at2759"/>
<gene>
    <name evidence="2" type="ORF">BS50DRAFT_586579</name>
</gene>
<dbReference type="InterPro" id="IPR000182">
    <property type="entry name" value="GNAT_dom"/>
</dbReference>
<evidence type="ECO:0000259" key="1">
    <source>
        <dbReference type="PROSITE" id="PS51186"/>
    </source>
</evidence>
<dbReference type="InterPro" id="IPR016181">
    <property type="entry name" value="Acyl_CoA_acyltransferase"/>
</dbReference>
<dbReference type="Proteomes" id="UP000240883">
    <property type="component" value="Unassembled WGS sequence"/>
</dbReference>
<proteinExistence type="predicted"/>
<dbReference type="Gene3D" id="3.40.630.30">
    <property type="match status" value="1"/>
</dbReference>